<evidence type="ECO:0000256" key="6">
    <source>
        <dbReference type="SAM" id="Phobius"/>
    </source>
</evidence>
<dbReference type="InterPro" id="IPR001627">
    <property type="entry name" value="Semap_dom"/>
</dbReference>
<feature type="region of interest" description="Disordered" evidence="5">
    <location>
        <begin position="1360"/>
        <end position="1425"/>
    </location>
</feature>
<dbReference type="GO" id="GO:0007399">
    <property type="term" value="P:nervous system development"/>
    <property type="evidence" value="ECO:0007669"/>
    <property type="project" value="UniProtKB-KW"/>
</dbReference>
<name>A0A4S2M004_OPIFE</name>
<evidence type="ECO:0000256" key="4">
    <source>
        <dbReference type="PROSITE-ProRule" id="PRU00352"/>
    </source>
</evidence>
<gene>
    <name evidence="8" type="ORF">CRM22_003698</name>
</gene>
<keyword evidence="1" id="KW-0677">Repeat</keyword>
<dbReference type="PROSITE" id="PS51004">
    <property type="entry name" value="SEMA"/>
    <property type="match status" value="1"/>
</dbReference>
<comment type="caution">
    <text evidence="8">The sequence shown here is derived from an EMBL/GenBank/DDBJ whole genome shotgun (WGS) entry which is preliminary data.</text>
</comment>
<evidence type="ECO:0000256" key="1">
    <source>
        <dbReference type="ARBA" id="ARBA00022737"/>
    </source>
</evidence>
<feature type="region of interest" description="Disordered" evidence="5">
    <location>
        <begin position="1580"/>
        <end position="1606"/>
    </location>
</feature>
<feature type="compositionally biased region" description="Basic and acidic residues" evidence="5">
    <location>
        <begin position="1597"/>
        <end position="1606"/>
    </location>
</feature>
<evidence type="ECO:0000256" key="3">
    <source>
        <dbReference type="ARBA" id="ARBA00023157"/>
    </source>
</evidence>
<keyword evidence="3" id="KW-1015">Disulfide bond</keyword>
<dbReference type="SMART" id="SM00630">
    <property type="entry name" value="Sema"/>
    <property type="match status" value="1"/>
</dbReference>
<dbReference type="Gene3D" id="2.20.100.10">
    <property type="entry name" value="Thrombospondin type-1 (TSP1) repeat"/>
    <property type="match status" value="3"/>
</dbReference>
<protein>
    <recommendedName>
        <fullName evidence="7">Sema domain-containing protein</fullName>
    </recommendedName>
</protein>
<proteinExistence type="predicted"/>
<evidence type="ECO:0000256" key="5">
    <source>
        <dbReference type="SAM" id="MobiDB-lite"/>
    </source>
</evidence>
<dbReference type="InterPro" id="IPR052065">
    <property type="entry name" value="Compl_asym_regulator"/>
</dbReference>
<feature type="compositionally biased region" description="Low complexity" evidence="5">
    <location>
        <begin position="1488"/>
        <end position="1501"/>
    </location>
</feature>
<dbReference type="Pfam" id="PF00090">
    <property type="entry name" value="TSP_1"/>
    <property type="match status" value="2"/>
</dbReference>
<feature type="domain" description="Sema" evidence="7">
    <location>
        <begin position="40"/>
        <end position="553"/>
    </location>
</feature>
<dbReference type="EMBL" id="SJOL01005988">
    <property type="protein sequence ID" value="TGZ69512.1"/>
    <property type="molecule type" value="Genomic_DNA"/>
</dbReference>
<dbReference type="PROSITE" id="PS51257">
    <property type="entry name" value="PROKAR_LIPOPROTEIN"/>
    <property type="match status" value="1"/>
</dbReference>
<dbReference type="PROSITE" id="PS50092">
    <property type="entry name" value="TSP1"/>
    <property type="match status" value="3"/>
</dbReference>
<keyword evidence="6" id="KW-0472">Membrane</keyword>
<feature type="compositionally biased region" description="Polar residues" evidence="5">
    <location>
        <begin position="1360"/>
        <end position="1371"/>
    </location>
</feature>
<dbReference type="OrthoDB" id="6258003at2759"/>
<keyword evidence="2" id="KW-0524">Neurogenesis</keyword>
<dbReference type="SMART" id="SM00209">
    <property type="entry name" value="TSP1"/>
    <property type="match status" value="3"/>
</dbReference>
<dbReference type="InterPro" id="IPR036383">
    <property type="entry name" value="TSP1_rpt_sf"/>
</dbReference>
<dbReference type="STRING" id="147828.A0A4S2M004"/>
<organism evidence="8 9">
    <name type="scientific">Opisthorchis felineus</name>
    <dbReference type="NCBI Taxonomy" id="147828"/>
    <lineage>
        <taxon>Eukaryota</taxon>
        <taxon>Metazoa</taxon>
        <taxon>Spiralia</taxon>
        <taxon>Lophotrochozoa</taxon>
        <taxon>Platyhelminthes</taxon>
        <taxon>Trematoda</taxon>
        <taxon>Digenea</taxon>
        <taxon>Opisthorchiida</taxon>
        <taxon>Opisthorchiata</taxon>
        <taxon>Opisthorchiidae</taxon>
        <taxon>Opisthorchis</taxon>
    </lineage>
</organism>
<dbReference type="InterPro" id="IPR000884">
    <property type="entry name" value="TSP1_rpt"/>
</dbReference>
<dbReference type="SUPFAM" id="SSF82895">
    <property type="entry name" value="TSP-1 type 1 repeat"/>
    <property type="match status" value="2"/>
</dbReference>
<keyword evidence="9" id="KW-1185">Reference proteome</keyword>
<feature type="transmembrane region" description="Helical" evidence="6">
    <location>
        <begin position="1204"/>
        <end position="1229"/>
    </location>
</feature>
<dbReference type="PANTHER" id="PTHR22906">
    <property type="entry name" value="PROPERDIN"/>
    <property type="match status" value="1"/>
</dbReference>
<reference evidence="8 9" key="1">
    <citation type="journal article" date="2019" name="BMC Genomics">
        <title>New insights from Opisthorchis felineus genome: update on genomics of the epidemiologically important liver flukes.</title>
        <authorList>
            <person name="Ershov N.I."/>
            <person name="Mordvinov V.A."/>
            <person name="Prokhortchouk E.B."/>
            <person name="Pakharukova M.Y."/>
            <person name="Gunbin K.V."/>
            <person name="Ustyantsev K."/>
            <person name="Genaev M.A."/>
            <person name="Blinov A.G."/>
            <person name="Mazur A."/>
            <person name="Boulygina E."/>
            <person name="Tsygankova S."/>
            <person name="Khrameeva E."/>
            <person name="Chekanov N."/>
            <person name="Fan G."/>
            <person name="Xiao A."/>
            <person name="Zhang H."/>
            <person name="Xu X."/>
            <person name="Yang H."/>
            <person name="Solovyev V."/>
            <person name="Lee S.M."/>
            <person name="Liu X."/>
            <person name="Afonnikov D.A."/>
            <person name="Skryabin K.G."/>
        </authorList>
    </citation>
    <scope>NUCLEOTIDE SEQUENCE [LARGE SCALE GENOMIC DNA]</scope>
    <source>
        <strain evidence="8">AK-0245</strain>
        <tissue evidence="8">Whole organism</tissue>
    </source>
</reference>
<evidence type="ECO:0000259" key="7">
    <source>
        <dbReference type="PROSITE" id="PS51004"/>
    </source>
</evidence>
<dbReference type="Pfam" id="PF01403">
    <property type="entry name" value="Sema"/>
    <property type="match status" value="1"/>
</dbReference>
<keyword evidence="6" id="KW-1133">Transmembrane helix</keyword>
<dbReference type="InterPro" id="IPR015943">
    <property type="entry name" value="WD40/YVTN_repeat-like_dom_sf"/>
</dbReference>
<comment type="caution">
    <text evidence="4">Lacks conserved residue(s) required for the propagation of feature annotation.</text>
</comment>
<evidence type="ECO:0000256" key="2">
    <source>
        <dbReference type="ARBA" id="ARBA00022902"/>
    </source>
</evidence>
<dbReference type="Proteomes" id="UP000308267">
    <property type="component" value="Unassembled WGS sequence"/>
</dbReference>
<dbReference type="Gene3D" id="2.130.10.10">
    <property type="entry name" value="YVTN repeat-like/Quinoprotein amine dehydrogenase"/>
    <property type="match status" value="1"/>
</dbReference>
<dbReference type="InterPro" id="IPR036352">
    <property type="entry name" value="Semap_dom_sf"/>
</dbReference>
<dbReference type="PANTHER" id="PTHR22906:SF21">
    <property type="entry name" value="SEMA DOMAIN-CONTAINING PROTEIN"/>
    <property type="match status" value="1"/>
</dbReference>
<accession>A0A4S2M004</accession>
<keyword evidence="6" id="KW-0812">Transmembrane</keyword>
<feature type="region of interest" description="Disordered" evidence="5">
    <location>
        <begin position="1472"/>
        <end position="1535"/>
    </location>
</feature>
<sequence length="1606" mass="178725">MTQLSWKYTALLRRILSCYVLLLSLSCVGDTKDVSSFRKKVPVILIKDIVSSGLGAVYFDLLTGNYTHLIELPALKSIYVVANGNTLLRLNSDNLRHLASFRLPSKSAPSLCSGNPEVPCDEQSAFSLISKTLDGQNLWYCYMYQTQYMKNTIIPNVDAARCEIPEPRTLEPDSRLVQWENSVYSSLDLSNPGVHLMANDGFLYTAGWFHGALHIHRVLLPNFNGLPNWDHFLVTPVREDYIREPASFIAAFETKEEVYFVIREMDSLTCVSRVLGRQSLSLSEKPESKVEGNLSIVTRLIRICKGDRGGYPYVNEGEFATFAKATLQCTSYGDENTDLRAETELSFTYGLAATWDSIGEHLYVSFSTPRGYPKSAAICIYSKEAIEKAFRSELYSPHSESGKPEAITNTIPNICSRFSSKTLTDRELEQSRSLSRNHVLRKDPIRPINNRPVLTHPNPGEPIDIVYPTDITWNHIAIDRVGSIVVLYLAKLRSLERYLLVGFKTKPVLRACHVDQFLLDVDKTTEEITAMGQKIMDGQLYLLTNKHVLRVPVNAYGCHTQRSPTTCSLPKNPYCKWEQTVEICEAVKVVQLTSTSETATEDREIEGIYDSCGKNPPDDAGWATSSFWWDSVAQLTDIKGGTGELRSEASALLPCPHIQLAAGNGNEQNLTCWCKPCIDCKQSDDFRVELSNCTVLPSWSPWSPWSSCQSSCGSGVRSRTRICDSPGPLEIAHLDHTTSLLSCKSNISNVIGGEVDDSAPRTQMQFKYCSAHPACDDNTNADKQSLRGANTTDLSYAWSEWSPCSSNCGLGVRTRSRICDALRRQLTAAGSHDCITVGPGATENELCVNSSCPDTTVFTQWTEWLEPLANQKNGGLQPIVDSARHQRIRFVCSVTNVSGSGLHIGRVQYMERRCAAWDGPCTPVSENTEIASLPSQELTIGVLGHWSNWGSWSVCNQGCVPPVGVLAPVADKLDKTQYSVPLYLHGNVQSRQRSCLFAEISRCPGGLARSTETRSCPPVPACHTGWSCWSIWSPCTGPDKALSNSNRCEWRVGGWRKRVRQCVVGQTDWLNNREASCLGAFEESVKCPFMVGGETDCVNHGRATWSGWSQWSSCESELVVEDFSVKNYEDQETKEYYKPAYFRSRIRRCTSPPGPTGILPESVGLGSCFGPWKQQQTCASSALQLAVAKTISKNNDDKFTGLQLFLVGLISFILTSLITGLSLLIYHCLWAKQWKTKHKTPRTGYYYNETSEGNERDEQTDPLVTNPNLFGITTNYVLSEPTAMPFTGPPKPILSLPPSVKSDILTTGIKRPHSKRGHASNVIYDSVASQDLPTFFSYPDGTYLTENYTENALDQGMSYLQDQSQPGNRSYWSLPKAKKRIPPILTEQDERAGESDESTDRDHTNSQSLDARKWPNPVKSGQPFCMRKDSINKQTTGENVEHSSAYHYVDYHKQQLPSVRPKYDNTIGSEVDHFTKGPESVNGEDPFSRLSNSSSRFTTNSRLEDISRSSRSSTFTDGAARKRTSSPPSVIPPEMPVLSLRYADVSCNRRQDHPSNDSSIDWNLGNGSTRSGLYSVCLERPSNPHLREPSGHSSTPSDRELNTNNH</sequence>
<dbReference type="SUPFAM" id="SSF101912">
    <property type="entry name" value="Sema domain"/>
    <property type="match status" value="1"/>
</dbReference>
<feature type="compositionally biased region" description="Basic and acidic residues" evidence="5">
    <location>
        <begin position="1388"/>
        <end position="1404"/>
    </location>
</feature>
<evidence type="ECO:0000313" key="9">
    <source>
        <dbReference type="Proteomes" id="UP000308267"/>
    </source>
</evidence>
<evidence type="ECO:0000313" key="8">
    <source>
        <dbReference type="EMBL" id="TGZ69512.1"/>
    </source>
</evidence>